<dbReference type="GO" id="GO:0003677">
    <property type="term" value="F:DNA binding"/>
    <property type="evidence" value="ECO:0007669"/>
    <property type="project" value="InterPro"/>
</dbReference>
<dbReference type="InterPro" id="IPR050639">
    <property type="entry name" value="SSR_resolvase"/>
</dbReference>
<dbReference type="Pfam" id="PF00239">
    <property type="entry name" value="Resolvase"/>
    <property type="match status" value="1"/>
</dbReference>
<dbReference type="PROSITE" id="PS51737">
    <property type="entry name" value="RECOMBINASE_DNA_BIND"/>
    <property type="match status" value="1"/>
</dbReference>
<dbReference type="EMBL" id="MNWX01000041">
    <property type="protein sequence ID" value="OIO64620.1"/>
    <property type="molecule type" value="Genomic_DNA"/>
</dbReference>
<name>A0A1J4XS62_9BACT</name>
<dbReference type="AlphaFoldDB" id="A0A1J4XS62"/>
<feature type="domain" description="Resolvase/invertase-type recombinase catalytic" evidence="1">
    <location>
        <begin position="10"/>
        <end position="156"/>
    </location>
</feature>
<gene>
    <name evidence="3" type="ORF">AUJ30_02160</name>
</gene>
<dbReference type="GO" id="GO:0000150">
    <property type="term" value="F:DNA strand exchange activity"/>
    <property type="evidence" value="ECO:0007669"/>
    <property type="project" value="InterPro"/>
</dbReference>
<dbReference type="PROSITE" id="PS51736">
    <property type="entry name" value="RECOMBINASES_3"/>
    <property type="match status" value="1"/>
</dbReference>
<dbReference type="CDD" id="cd00338">
    <property type="entry name" value="Ser_Recombinase"/>
    <property type="match status" value="1"/>
</dbReference>
<accession>A0A1J4XS62</accession>
<dbReference type="Gene3D" id="3.40.50.1390">
    <property type="entry name" value="Resolvase, N-terminal catalytic domain"/>
    <property type="match status" value="1"/>
</dbReference>
<reference evidence="3 4" key="1">
    <citation type="journal article" date="2016" name="Environ. Microbiol.">
        <title>Genomic resolution of a cold subsurface aquifer community provides metabolic insights for novel microbes adapted to high CO concentrations.</title>
        <authorList>
            <person name="Probst A.J."/>
            <person name="Castelle C.J."/>
            <person name="Singh A."/>
            <person name="Brown C.T."/>
            <person name="Anantharaman K."/>
            <person name="Sharon I."/>
            <person name="Hug L.A."/>
            <person name="Burstein D."/>
            <person name="Emerson J.B."/>
            <person name="Thomas B.C."/>
            <person name="Banfield J.F."/>
        </authorList>
    </citation>
    <scope>NUCLEOTIDE SEQUENCE [LARGE SCALE GENOMIC DNA]</scope>
    <source>
        <strain evidence="3">CG1_02_39_135</strain>
    </source>
</reference>
<dbReference type="Pfam" id="PF07508">
    <property type="entry name" value="Recombinase"/>
    <property type="match status" value="1"/>
</dbReference>
<dbReference type="PANTHER" id="PTHR30461:SF23">
    <property type="entry name" value="DNA RECOMBINASE-RELATED"/>
    <property type="match status" value="1"/>
</dbReference>
<dbReference type="InterPro" id="IPR036162">
    <property type="entry name" value="Resolvase-like_N_sf"/>
</dbReference>
<dbReference type="InterPro" id="IPR025827">
    <property type="entry name" value="Zn_ribbon_recom_dom"/>
</dbReference>
<feature type="domain" description="Recombinase" evidence="2">
    <location>
        <begin position="163"/>
        <end position="270"/>
    </location>
</feature>
<sequence>MDNINLQTKKIFLYARKSTDEPERQVLSIEAQMFELREFAKKEGLNIVREFVESKTAKEPGREIFNDMIASIEKNEAEGILAWHPDRLARNSIDGGRIIYLVDTGKITTLKFPTFWFDPTPQGKFMLSIAFGQSKYYVDNLSENIKRGIRQKLRNGIWPAWAPLGYVNDKNARCIAVDKEKAKYIKRAFEMYATGEYPLAQIRKIINSLGLVGKKGKMLSVSNYQYMLKNKIYYGIIEYNGELYDGNHEPIITKKLFDSVQEVMANKSKPKSPKLKPYVYRGFFRCGECGCFITTETQKGHNYLRCTKRKNPCSQRYAREDAITSQIREEIKKVSLSSAWANASINYFENEKMKIAQAESSFAQKARNELVEIETKLDRLLDLQLDGSLSQTGYATKKHKLTLAKKDLEEKISTFGRKSNNRFELAIAFLKEADQAEKYAQQENPERIRDFLKNIGSNFRIAERTLSFPLKNAWIFAEKYHAEAQRAEATSYDFAKSTNWRRGWVSYVNP</sequence>
<dbReference type="PANTHER" id="PTHR30461">
    <property type="entry name" value="DNA-INVERTASE FROM LAMBDOID PROPHAGE"/>
    <property type="match status" value="1"/>
</dbReference>
<evidence type="ECO:0008006" key="5">
    <source>
        <dbReference type="Google" id="ProtNLM"/>
    </source>
</evidence>
<dbReference type="Proteomes" id="UP000182693">
    <property type="component" value="Unassembled WGS sequence"/>
</dbReference>
<dbReference type="SMART" id="SM00857">
    <property type="entry name" value="Resolvase"/>
    <property type="match status" value="1"/>
</dbReference>
<dbReference type="Pfam" id="PF13408">
    <property type="entry name" value="Zn_ribbon_recom"/>
    <property type="match status" value="1"/>
</dbReference>
<evidence type="ECO:0000259" key="1">
    <source>
        <dbReference type="PROSITE" id="PS51736"/>
    </source>
</evidence>
<dbReference type="InterPro" id="IPR038109">
    <property type="entry name" value="DNA_bind_recomb_sf"/>
</dbReference>
<evidence type="ECO:0000313" key="4">
    <source>
        <dbReference type="Proteomes" id="UP000182693"/>
    </source>
</evidence>
<proteinExistence type="predicted"/>
<dbReference type="InterPro" id="IPR011109">
    <property type="entry name" value="DNA_bind_recombinase_dom"/>
</dbReference>
<organism evidence="3 4">
    <name type="scientific">Candidatus Wolfebacteria bacterium CG1_02_39_135</name>
    <dbReference type="NCBI Taxonomy" id="1805425"/>
    <lineage>
        <taxon>Bacteria</taxon>
        <taxon>Candidatus Wolfeibacteriota</taxon>
    </lineage>
</organism>
<dbReference type="InterPro" id="IPR006119">
    <property type="entry name" value="Resolv_N"/>
</dbReference>
<dbReference type="Gene3D" id="3.90.1750.20">
    <property type="entry name" value="Putative Large Serine Recombinase, Chain B, Domain 2"/>
    <property type="match status" value="1"/>
</dbReference>
<protein>
    <recommendedName>
        <fullName evidence="5">Recombinase domain-containing protein</fullName>
    </recommendedName>
</protein>
<comment type="caution">
    <text evidence="3">The sequence shown here is derived from an EMBL/GenBank/DDBJ whole genome shotgun (WGS) entry which is preliminary data.</text>
</comment>
<dbReference type="SUPFAM" id="SSF53041">
    <property type="entry name" value="Resolvase-like"/>
    <property type="match status" value="1"/>
</dbReference>
<evidence type="ECO:0000313" key="3">
    <source>
        <dbReference type="EMBL" id="OIO64620.1"/>
    </source>
</evidence>
<evidence type="ECO:0000259" key="2">
    <source>
        <dbReference type="PROSITE" id="PS51737"/>
    </source>
</evidence>